<evidence type="ECO:0000256" key="11">
    <source>
        <dbReference type="ARBA" id="ARBA00023136"/>
    </source>
</evidence>
<dbReference type="PANTHER" id="PTHR46025:SF3">
    <property type="entry name" value="XYLOSYLTRANSFERASE OXT"/>
    <property type="match status" value="1"/>
</dbReference>
<evidence type="ECO:0000313" key="16">
    <source>
        <dbReference type="Proteomes" id="UP000310477"/>
    </source>
</evidence>
<accession>A0A4U1C9A0</accession>
<evidence type="ECO:0000256" key="1">
    <source>
        <dbReference type="ARBA" id="ARBA00004323"/>
    </source>
</evidence>
<protein>
    <recommendedName>
        <fullName evidence="14">Peptide O-xylosyltransferase</fullName>
    </recommendedName>
</protein>
<evidence type="ECO:0000256" key="9">
    <source>
        <dbReference type="ARBA" id="ARBA00022989"/>
    </source>
</evidence>
<keyword evidence="13" id="KW-0325">Glycoprotein</keyword>
<keyword evidence="10" id="KW-0333">Golgi apparatus</keyword>
<dbReference type="AlphaFoldDB" id="A0A4U1C9A0"/>
<keyword evidence="8" id="KW-0735">Signal-anchor</keyword>
<dbReference type="GO" id="GO:0050650">
    <property type="term" value="P:chondroitin sulfate proteoglycan biosynthetic process"/>
    <property type="evidence" value="ECO:0007669"/>
    <property type="project" value="TreeGrafter"/>
</dbReference>
<dbReference type="Proteomes" id="UP000310477">
    <property type="component" value="Unassembled WGS sequence"/>
</dbReference>
<organism evidence="15 16">
    <name type="scientific">Pedobacter cryotolerans</name>
    <dbReference type="NCBI Taxonomy" id="2571270"/>
    <lineage>
        <taxon>Bacteria</taxon>
        <taxon>Pseudomonadati</taxon>
        <taxon>Bacteroidota</taxon>
        <taxon>Sphingobacteriia</taxon>
        <taxon>Sphingobacteriales</taxon>
        <taxon>Sphingobacteriaceae</taxon>
        <taxon>Pedobacter</taxon>
    </lineage>
</organism>
<keyword evidence="16" id="KW-1185">Reference proteome</keyword>
<evidence type="ECO:0000256" key="12">
    <source>
        <dbReference type="ARBA" id="ARBA00023157"/>
    </source>
</evidence>
<keyword evidence="7" id="KW-0256">Endoplasmic reticulum</keyword>
<keyword evidence="5" id="KW-0812">Transmembrane</keyword>
<dbReference type="InterPro" id="IPR043538">
    <property type="entry name" value="XYLT"/>
</dbReference>
<dbReference type="OrthoDB" id="7943907at2"/>
<evidence type="ECO:0000256" key="6">
    <source>
        <dbReference type="ARBA" id="ARBA00022723"/>
    </source>
</evidence>
<keyword evidence="12" id="KW-1015">Disulfide bond</keyword>
<dbReference type="Pfam" id="PF02485">
    <property type="entry name" value="Branch"/>
    <property type="match status" value="1"/>
</dbReference>
<evidence type="ECO:0000256" key="3">
    <source>
        <dbReference type="ARBA" id="ARBA00022676"/>
    </source>
</evidence>
<dbReference type="GO" id="GO:0016020">
    <property type="term" value="C:membrane"/>
    <property type="evidence" value="ECO:0007669"/>
    <property type="project" value="InterPro"/>
</dbReference>
<keyword evidence="6" id="KW-0479">Metal-binding</keyword>
<reference evidence="15 16" key="1">
    <citation type="submission" date="2019-04" db="EMBL/GenBank/DDBJ databases">
        <title>Pedobacter sp. AR-2-6 sp. nov., isolated from Arctic soil.</title>
        <authorList>
            <person name="Dahal R.H."/>
            <person name="Kim D.-U."/>
        </authorList>
    </citation>
    <scope>NUCLEOTIDE SEQUENCE [LARGE SCALE GENOMIC DNA]</scope>
    <source>
        <strain evidence="15 16">AR-2-6</strain>
    </source>
</reference>
<sequence>MRLSHLIIAHTNPSQLKRLVNAISNPNADIYIHIDKKSNLKEFSHLSLIPNVFFIKERCKVTWGAYSMVEATLCSMQQILDTKITYSHINLLSGQDYPLKNAKEITDFFIANQGISFMKYRCITENWRDALPRLNRYDFSNYNFRFKYKLEFFINKILPKKTLPADLKPYGLSQWITITPIHAKYVIEYLKANKKVRNFYFYTWGADEMVFQTILVNSMYKEEIVNSYMRFIRFNKGAYRPDVLTIKDAEAMVNSGKFYARKFDDSVDVEVLDYLDEVIKAH</sequence>
<evidence type="ECO:0000256" key="10">
    <source>
        <dbReference type="ARBA" id="ARBA00023034"/>
    </source>
</evidence>
<proteinExistence type="predicted"/>
<evidence type="ECO:0000256" key="2">
    <source>
        <dbReference type="ARBA" id="ARBA00004648"/>
    </source>
</evidence>
<dbReference type="GO" id="GO:0015012">
    <property type="term" value="P:heparan sulfate proteoglycan biosynthetic process"/>
    <property type="evidence" value="ECO:0007669"/>
    <property type="project" value="TreeGrafter"/>
</dbReference>
<evidence type="ECO:0000256" key="5">
    <source>
        <dbReference type="ARBA" id="ARBA00022692"/>
    </source>
</evidence>
<dbReference type="GO" id="GO:0046872">
    <property type="term" value="F:metal ion binding"/>
    <property type="evidence" value="ECO:0007669"/>
    <property type="project" value="UniProtKB-KW"/>
</dbReference>
<dbReference type="GO" id="GO:0030158">
    <property type="term" value="F:protein xylosyltransferase activity"/>
    <property type="evidence" value="ECO:0007669"/>
    <property type="project" value="InterPro"/>
</dbReference>
<dbReference type="InterPro" id="IPR003406">
    <property type="entry name" value="Glyco_trans_14"/>
</dbReference>
<keyword evidence="11" id="KW-0472">Membrane</keyword>
<dbReference type="PANTHER" id="PTHR46025">
    <property type="entry name" value="XYLOSYLTRANSFERASE OXT"/>
    <property type="match status" value="1"/>
</dbReference>
<keyword evidence="3" id="KW-0328">Glycosyltransferase</keyword>
<name>A0A4U1C9A0_9SPHI</name>
<dbReference type="RefSeq" id="WP_136874486.1">
    <property type="nucleotide sequence ID" value="NZ_SWBO01000002.1"/>
</dbReference>
<evidence type="ECO:0000313" key="15">
    <source>
        <dbReference type="EMBL" id="TKC02335.1"/>
    </source>
</evidence>
<evidence type="ECO:0000256" key="14">
    <source>
        <dbReference type="ARBA" id="ARBA00042865"/>
    </source>
</evidence>
<gene>
    <name evidence="15" type="ORF">FA045_03370</name>
</gene>
<dbReference type="EMBL" id="SWBO01000002">
    <property type="protein sequence ID" value="TKC02335.1"/>
    <property type="molecule type" value="Genomic_DNA"/>
</dbReference>
<evidence type="ECO:0000256" key="4">
    <source>
        <dbReference type="ARBA" id="ARBA00022679"/>
    </source>
</evidence>
<keyword evidence="9" id="KW-1133">Transmembrane helix</keyword>
<evidence type="ECO:0000256" key="7">
    <source>
        <dbReference type="ARBA" id="ARBA00022824"/>
    </source>
</evidence>
<keyword evidence="4 15" id="KW-0808">Transferase</keyword>
<evidence type="ECO:0000256" key="8">
    <source>
        <dbReference type="ARBA" id="ARBA00022968"/>
    </source>
</evidence>
<comment type="caution">
    <text evidence="15">The sequence shown here is derived from an EMBL/GenBank/DDBJ whole genome shotgun (WGS) entry which is preliminary data.</text>
</comment>
<evidence type="ECO:0000256" key="13">
    <source>
        <dbReference type="ARBA" id="ARBA00023180"/>
    </source>
</evidence>
<comment type="subcellular location">
    <subcellularLocation>
        <location evidence="2">Endoplasmic reticulum membrane</location>
        <topology evidence="2">Single-pass type II membrane protein</topology>
    </subcellularLocation>
    <subcellularLocation>
        <location evidence="1">Golgi apparatus membrane</location>
        <topology evidence="1">Single-pass type II membrane protein</topology>
    </subcellularLocation>
</comment>